<dbReference type="RefSeq" id="XP_035829022.1">
    <property type="nucleotide sequence ID" value="XM_035973129.1"/>
</dbReference>
<dbReference type="Proteomes" id="UP000694888">
    <property type="component" value="Unplaced"/>
</dbReference>
<dbReference type="InterPro" id="IPR017972">
    <property type="entry name" value="Cyt_P450_CS"/>
</dbReference>
<dbReference type="PANTHER" id="PTHR24289">
    <property type="entry name" value="STEROID 17-ALPHA-HYDROXYLASE/17,20 LYASE"/>
    <property type="match status" value="1"/>
</dbReference>
<dbReference type="InterPro" id="IPR001128">
    <property type="entry name" value="Cyt_P450"/>
</dbReference>
<keyword evidence="6 7" id="KW-0503">Monooxygenase</keyword>
<evidence type="ECO:0000256" key="5">
    <source>
        <dbReference type="ARBA" id="ARBA00023004"/>
    </source>
</evidence>
<evidence type="ECO:0000256" key="3">
    <source>
        <dbReference type="ARBA" id="ARBA00022723"/>
    </source>
</evidence>
<keyword evidence="10 11" id="KW-0456">Lyase</keyword>
<dbReference type="RefSeq" id="XP_005111233.1">
    <property type="nucleotide sequence ID" value="XM_005111176.2"/>
</dbReference>
<dbReference type="Pfam" id="PF00067">
    <property type="entry name" value="p450"/>
    <property type="match status" value="1"/>
</dbReference>
<proteinExistence type="inferred from homology"/>
<dbReference type="InterPro" id="IPR036396">
    <property type="entry name" value="Cyt_P450_sf"/>
</dbReference>
<evidence type="ECO:0000256" key="7">
    <source>
        <dbReference type="RuleBase" id="RU000461"/>
    </source>
</evidence>
<dbReference type="PANTHER" id="PTHR24289:SF1">
    <property type="entry name" value="STEROID 17-ALPHA-HYDROXYLASE_17,20 LYASE"/>
    <property type="match status" value="1"/>
</dbReference>
<keyword evidence="8" id="KW-0732">Signal</keyword>
<organism evidence="9 11">
    <name type="scientific">Aplysia californica</name>
    <name type="common">California sea hare</name>
    <dbReference type="NCBI Taxonomy" id="6500"/>
    <lineage>
        <taxon>Eukaryota</taxon>
        <taxon>Metazoa</taxon>
        <taxon>Spiralia</taxon>
        <taxon>Lophotrochozoa</taxon>
        <taxon>Mollusca</taxon>
        <taxon>Gastropoda</taxon>
        <taxon>Heterobranchia</taxon>
        <taxon>Euthyneura</taxon>
        <taxon>Tectipleura</taxon>
        <taxon>Aplysiida</taxon>
        <taxon>Aplysioidea</taxon>
        <taxon>Aplysiidae</taxon>
        <taxon>Aplysia</taxon>
    </lineage>
</organism>
<gene>
    <name evidence="10 11" type="primary">LOC101854454</name>
</gene>
<keyword evidence="3 7" id="KW-0479">Metal-binding</keyword>
<dbReference type="GeneID" id="101854454"/>
<evidence type="ECO:0000313" key="10">
    <source>
        <dbReference type="RefSeq" id="XP_005111233.1"/>
    </source>
</evidence>
<name>A0ABM1W2X9_APLCA</name>
<protein>
    <submittedName>
        <fullName evidence="10 11">Steroid 17-alpha-hydroxylase/17,20 lyase</fullName>
    </submittedName>
</protein>
<dbReference type="PRINTS" id="PR00385">
    <property type="entry name" value="P450"/>
</dbReference>
<evidence type="ECO:0000256" key="1">
    <source>
        <dbReference type="ARBA" id="ARBA00010617"/>
    </source>
</evidence>
<evidence type="ECO:0000313" key="11">
    <source>
        <dbReference type="RefSeq" id="XP_035829022.1"/>
    </source>
</evidence>
<evidence type="ECO:0000313" key="9">
    <source>
        <dbReference type="Proteomes" id="UP000694888"/>
    </source>
</evidence>
<keyword evidence="4 7" id="KW-0560">Oxidoreductase</keyword>
<keyword evidence="5 7" id="KW-0408">Iron</keyword>
<reference evidence="10 11" key="1">
    <citation type="submission" date="2025-05" db="UniProtKB">
        <authorList>
            <consortium name="RefSeq"/>
        </authorList>
    </citation>
    <scope>IDENTIFICATION</scope>
</reference>
<feature type="signal peptide" evidence="8">
    <location>
        <begin position="1"/>
        <end position="27"/>
    </location>
</feature>
<dbReference type="GO" id="GO:0016829">
    <property type="term" value="F:lyase activity"/>
    <property type="evidence" value="ECO:0007669"/>
    <property type="project" value="UniProtKB-KW"/>
</dbReference>
<keyword evidence="9" id="KW-1185">Reference proteome</keyword>
<dbReference type="InterPro" id="IPR002401">
    <property type="entry name" value="Cyt_P450_E_grp-I"/>
</dbReference>
<evidence type="ECO:0000256" key="6">
    <source>
        <dbReference type="ARBA" id="ARBA00023033"/>
    </source>
</evidence>
<comment type="similarity">
    <text evidence="1 7">Belongs to the cytochrome P450 family.</text>
</comment>
<dbReference type="Gene3D" id="1.10.630.10">
    <property type="entry name" value="Cytochrome P450"/>
    <property type="match status" value="1"/>
</dbReference>
<keyword evidence="2 7" id="KW-0349">Heme</keyword>
<evidence type="ECO:0000256" key="4">
    <source>
        <dbReference type="ARBA" id="ARBA00023002"/>
    </source>
</evidence>
<dbReference type="SUPFAM" id="SSF48264">
    <property type="entry name" value="Cytochrome P450"/>
    <property type="match status" value="1"/>
</dbReference>
<dbReference type="PROSITE" id="PS00086">
    <property type="entry name" value="CYTOCHROME_P450"/>
    <property type="match status" value="1"/>
</dbReference>
<dbReference type="PRINTS" id="PR00463">
    <property type="entry name" value="EP450I"/>
</dbReference>
<evidence type="ECO:0000256" key="2">
    <source>
        <dbReference type="ARBA" id="ARBA00022617"/>
    </source>
</evidence>
<feature type="chain" id="PRO_5045023446" evidence="8">
    <location>
        <begin position="28"/>
        <end position="506"/>
    </location>
</feature>
<sequence length="506" mass="58255">MIAEFLITLTVLVAILFLGLEWKKSQKTKTIPGPPFFRGVWELIQSVKQEAIHLCASKWADRYGDLVFVNALVRKVVFVNNAELCRKLFNDPSTRELSNDRPPSYTGRVLFYNYKDMLFGRYNKELLKRRKIFHHVLKFYGQGVNNFEKLMTSTSKELCHRLTRYEGDVSLFVELTRYIRWVVGLLLKGDETCEEDLDAMIGFIEKANVIATFETEIFLETFPFVPYIPGLWHRKAIQEVQAARGKLEERIFMAVRDKFRAGETTSIVADLLEQQAELQKSGNFQDMTDDDILGMVQDIAAAAYITTAGTLTSLFLQFLVDQKLQDRVYAEICEVIGDESPSFEHKRHMPYTEATILETLRYSSIVPLLLPHYANGDIHFEGHFIPKGTFLILNSWCVHHREDLWEDPWAFKPERFLDSDGQVLETDHPTRQNLLAFGAGKRLCPGENFARVRVFFIVVTLLQKFRFLPPEDVPLPSANPADWKPGVVISPEDYKCRLEPRGEPAT</sequence>
<accession>A0ABM1W2X9</accession>
<evidence type="ECO:0000256" key="8">
    <source>
        <dbReference type="SAM" id="SignalP"/>
    </source>
</evidence>